<dbReference type="GO" id="GO:0003720">
    <property type="term" value="F:telomerase activity"/>
    <property type="evidence" value="ECO:0007669"/>
    <property type="project" value="InterPro"/>
</dbReference>
<dbReference type="PANTHER" id="PTHR12066:SF0">
    <property type="entry name" value="TELOMERASE REVERSE TRANSCRIPTASE"/>
    <property type="match status" value="1"/>
</dbReference>
<evidence type="ECO:0000313" key="15">
    <source>
        <dbReference type="EMBL" id="RVX02952.1"/>
    </source>
</evidence>
<dbReference type="InterPro" id="IPR003545">
    <property type="entry name" value="Telomerase_RT"/>
</dbReference>
<keyword evidence="10 13" id="KW-0695">RNA-directed DNA polymerase</keyword>
<dbReference type="Gene3D" id="3.60.10.10">
    <property type="entry name" value="Endonuclease/exonuclease/phosphatase"/>
    <property type="match status" value="1"/>
</dbReference>
<dbReference type="GO" id="GO:0046872">
    <property type="term" value="F:metal ion binding"/>
    <property type="evidence" value="ECO:0007669"/>
    <property type="project" value="UniProtKB-KW"/>
</dbReference>
<keyword evidence="4 13" id="KW-0158">Chromosome</keyword>
<evidence type="ECO:0000259" key="14">
    <source>
        <dbReference type="PROSITE" id="PS50878"/>
    </source>
</evidence>
<evidence type="ECO:0000313" key="16">
    <source>
        <dbReference type="Proteomes" id="UP000288805"/>
    </source>
</evidence>
<organism evidence="15 16">
    <name type="scientific">Vitis vinifera</name>
    <name type="common">Grape</name>
    <dbReference type="NCBI Taxonomy" id="29760"/>
    <lineage>
        <taxon>Eukaryota</taxon>
        <taxon>Viridiplantae</taxon>
        <taxon>Streptophyta</taxon>
        <taxon>Embryophyta</taxon>
        <taxon>Tracheophyta</taxon>
        <taxon>Spermatophyta</taxon>
        <taxon>Magnoliopsida</taxon>
        <taxon>eudicotyledons</taxon>
        <taxon>Gunneridae</taxon>
        <taxon>Pentapetalae</taxon>
        <taxon>rosids</taxon>
        <taxon>Vitales</taxon>
        <taxon>Vitaceae</taxon>
        <taxon>Viteae</taxon>
        <taxon>Vitis</taxon>
    </lineage>
</organism>
<dbReference type="PROSITE" id="PS50878">
    <property type="entry name" value="RT_POL"/>
    <property type="match status" value="1"/>
</dbReference>
<dbReference type="SUPFAM" id="SSF56219">
    <property type="entry name" value="DNase I-like"/>
    <property type="match status" value="1"/>
</dbReference>
<keyword evidence="7 13" id="KW-0479">Metal-binding</keyword>
<evidence type="ECO:0000256" key="6">
    <source>
        <dbReference type="ARBA" id="ARBA00022695"/>
    </source>
</evidence>
<dbReference type="SMART" id="SM00975">
    <property type="entry name" value="Telomerase_RBD"/>
    <property type="match status" value="1"/>
</dbReference>
<comment type="similarity">
    <text evidence="1 13">Belongs to the reverse transcriptase family. Telomerase subfamily.</text>
</comment>
<dbReference type="InterPro" id="IPR021891">
    <property type="entry name" value="Telomerase_RBD"/>
</dbReference>
<feature type="domain" description="Reverse transcriptase" evidence="14">
    <location>
        <begin position="982"/>
        <end position="1380"/>
    </location>
</feature>
<dbReference type="GO" id="GO:0000781">
    <property type="term" value="C:chromosome, telomeric region"/>
    <property type="evidence" value="ECO:0007669"/>
    <property type="project" value="UniProtKB-SubCell"/>
</dbReference>
<evidence type="ECO:0000256" key="10">
    <source>
        <dbReference type="ARBA" id="ARBA00022918"/>
    </source>
</evidence>
<dbReference type="Pfam" id="PF12009">
    <property type="entry name" value="Telomerase_RBD"/>
    <property type="match status" value="1"/>
</dbReference>
<keyword evidence="6 13" id="KW-0548">Nucleotidyltransferase</keyword>
<accession>A0A438J211</accession>
<dbReference type="InterPro" id="IPR049139">
    <property type="entry name" value="TERT_C"/>
</dbReference>
<keyword evidence="9 13" id="KW-0779">Telomere</keyword>
<dbReference type="InterPro" id="IPR000477">
    <property type="entry name" value="RT_dom"/>
</dbReference>
<evidence type="ECO:0000256" key="11">
    <source>
        <dbReference type="ARBA" id="ARBA00023242"/>
    </source>
</evidence>
<evidence type="ECO:0000256" key="7">
    <source>
        <dbReference type="ARBA" id="ARBA00022723"/>
    </source>
</evidence>
<dbReference type="EMBL" id="QGNW01000068">
    <property type="protein sequence ID" value="RVX02952.1"/>
    <property type="molecule type" value="Genomic_DNA"/>
</dbReference>
<evidence type="ECO:0000256" key="3">
    <source>
        <dbReference type="ARBA" id="ARBA00016182"/>
    </source>
</evidence>
<dbReference type="GO" id="GO:0005634">
    <property type="term" value="C:nucleus"/>
    <property type="evidence" value="ECO:0007669"/>
    <property type="project" value="UniProtKB-SubCell"/>
</dbReference>
<comment type="subcellular location">
    <subcellularLocation>
        <location evidence="13">Nucleus</location>
    </subcellularLocation>
    <subcellularLocation>
        <location evidence="13">Chromosome</location>
        <location evidence="13">Telomere</location>
    </subcellularLocation>
</comment>
<dbReference type="Gene3D" id="1.10.132.70">
    <property type="match status" value="1"/>
</dbReference>
<name>A0A438J211_VITVI</name>
<comment type="catalytic activity">
    <reaction evidence="12 13">
        <text>DNA(n) + a 2'-deoxyribonucleoside 5'-triphosphate = DNA(n+1) + diphosphate</text>
        <dbReference type="Rhea" id="RHEA:22508"/>
        <dbReference type="Rhea" id="RHEA-COMP:17339"/>
        <dbReference type="Rhea" id="RHEA-COMP:17340"/>
        <dbReference type="ChEBI" id="CHEBI:33019"/>
        <dbReference type="ChEBI" id="CHEBI:61560"/>
        <dbReference type="ChEBI" id="CHEBI:173112"/>
        <dbReference type="EC" id="2.7.7.49"/>
    </reaction>
</comment>
<comment type="function">
    <text evidence="13">Telomerase is a ribonucleoprotein enzyme essential for the replication of chromosome termini in most eukaryotes. It elongates telomeres. It is a reverse transcriptase that adds simple sequence repeats to chromosome ends by copying a template sequence within the RNA component of the enzyme.</text>
</comment>
<dbReference type="PANTHER" id="PTHR12066">
    <property type="entry name" value="TELOMERASE REVERSE TRANSCRIPTASE"/>
    <property type="match status" value="1"/>
</dbReference>
<dbReference type="Pfam" id="PF21399">
    <property type="entry name" value="TERT_C"/>
    <property type="match status" value="1"/>
</dbReference>
<keyword evidence="5 13" id="KW-0808">Transferase</keyword>
<dbReference type="PRINTS" id="PR01365">
    <property type="entry name" value="TELOMERASERT"/>
</dbReference>
<dbReference type="EC" id="2.7.7.49" evidence="2 13"/>
<dbReference type="GO" id="GO:0003677">
    <property type="term" value="F:DNA binding"/>
    <property type="evidence" value="ECO:0007669"/>
    <property type="project" value="InterPro"/>
</dbReference>
<dbReference type="Pfam" id="PF03372">
    <property type="entry name" value="Exo_endo_phos"/>
    <property type="match status" value="1"/>
</dbReference>
<dbReference type="InterPro" id="IPR005135">
    <property type="entry name" value="Endo/exonuclease/phosphatase"/>
</dbReference>
<dbReference type="Gene3D" id="1.10.357.90">
    <property type="match status" value="1"/>
</dbReference>
<dbReference type="CDD" id="cd01648">
    <property type="entry name" value="TERT"/>
    <property type="match status" value="1"/>
</dbReference>
<dbReference type="InterPro" id="IPR036691">
    <property type="entry name" value="Endo/exonu/phosph_ase_sf"/>
</dbReference>
<evidence type="ECO:0000256" key="4">
    <source>
        <dbReference type="ARBA" id="ARBA00022454"/>
    </source>
</evidence>
<protein>
    <recommendedName>
        <fullName evidence="3 13">Telomerase reverse transcriptase</fullName>
        <ecNumber evidence="2 13">2.7.7.49</ecNumber>
    </recommendedName>
    <alternativeName>
        <fullName evidence="13">Telomerase catalytic subunit</fullName>
    </alternativeName>
</protein>
<reference evidence="15 16" key="1">
    <citation type="journal article" date="2018" name="PLoS Genet.">
        <title>Population sequencing reveals clonal diversity and ancestral inbreeding in the grapevine cultivar Chardonnay.</title>
        <authorList>
            <person name="Roach M.J."/>
            <person name="Johnson D.L."/>
            <person name="Bohlmann J."/>
            <person name="van Vuuren H.J."/>
            <person name="Jones S.J."/>
            <person name="Pretorius I.S."/>
            <person name="Schmidt S.A."/>
            <person name="Borneman A.R."/>
        </authorList>
    </citation>
    <scope>NUCLEOTIDE SEQUENCE [LARGE SCALE GENOMIC DNA]</scope>
    <source>
        <strain evidence="16">cv. Chardonnay</strain>
        <tissue evidence="15">Leaf</tissue>
    </source>
</reference>
<evidence type="ECO:0000256" key="12">
    <source>
        <dbReference type="ARBA" id="ARBA00048173"/>
    </source>
</evidence>
<evidence type="ECO:0000256" key="13">
    <source>
        <dbReference type="RuleBase" id="RU365061"/>
    </source>
</evidence>
<sequence length="1518" mass="174324">MKIKILSWNVRGANDRVKRKVIKALIRSQRADLACLQETKIQDMSRRIVHSLGVGKFLGWGAMSARGAAGGVVVFWDNRVLELVGMEVSLFSILCCFKNCEDGFLWTFTGVYGPTMKRYRELFWEELGAIRGLWPDPWCIGGDFNVVRFPNERSRERRLTESMRRFFEVIEELALRDLPLHGGLFTWSGGMNGLSRSRLDCFLISEDWENHFSGAIQCSLPRPVSDHFPILLDGGAVRRGPISFRFENMWLKGEGFKELLKGWWQGFNYSGSYSFIMTEKLKALKIKLKDLNSEVFGKVGELEARKEAREDFKKWALMEETSWRQKSRETWLKEGDKNTGFFHKMANSNKRRNCLKKIKVNGTWLSEDHDIQRGVVRAYQNLLSDPSGWRPCLNSLEFDSIGVEEAARLEEMFSVEEVSSALSELNGDKAPGPDEFSLAFLQFCWDFVKDEIMGFFKDFFERGKFVRSLNTTFLVLIPKKGGAEDLSDFRPISLVRGLYKLLAKVLANRLKKVVGKMVSSTQNAFVEGCRIRGREGVGIQVSHLLFADDTVENAELLAAELGCKVGSLPSTYLGLPLAASHKLVMVWDGVEERMRKRLALWWSTHGVREGYGVGLWKEISKEGLLLLNNVSFSVGDDKRVRFWKDIWCGNISLCEAFPSLFDLVVSKDAWVADCWDSMGEEGGWTPRFLRPFNDWEVEEVERFLSTIQGKRLNADVEDRMVWKETKNEIFTVKSLYNSLDHSCAVPFPWSIIWSPYVPTKAKVLWDLVFSLFGVNWVLPFTVRDSLLGWYASFKDKKHRKEEISCEMKVTANGYHSLVSLLTLLIRKTQSCRHLRLLDKHCAIPSLGRNANENALFMSEGNESGIKSSEKGEPIAQLDSVLPLEKSHVHESKHLKKTLNVLSHQFELNRSYCSKSQHRILERWIFWFFSSLVVPLVQANFYVTESEHGKNDLFYYQKSVWEKLTNSATTCLKEQSYRSLDDVSVGQILSDRSFGFSRLRFRPKENGVRALANLNGSSKFRVQDSPLKDQSLGMQRKAQLHLERVKFDHFKSVNFVLRDLHAVLKGLQMKEPERLGSSIFDYNDVYRKLCPFLISVKNGSTTMPSVFIVVSDVSKAFDSVNQDKLLKVMKDVIVKGKYLLKQSCQVVCTRKALWAYENQILVDQNIGTGLTEFTSSVLSHSLHSVLVNQIWMLKRCHGSEKRSVRRRTIGSKELYFNLNEHVKRNVLQLGNKFYLQNSGIPQGSVLSSLLCSFYYGHMDRNVIFPFLEKTCGPATDYVSGKDNCQDVSDAPSSSENNVITSSPKYMLLRFIDDFLFLSTSKQQAASFFSRLQRGFRDYNCYMNEGKFGMNFDIGHISRLSSNRIYVGEDGISFLRWSGLLINCCSLEVQADYTRYANSHLSSTLTVCWQGRPGRQLKARLFNYMQLRCHPLFYDSNINSAATVRLNIYQAFLLSAMKFHCYTRNLSNICKLQSGYHMEIIEKALRRMHTFIKRRMRSMDLDSSFHPILQLKKEKFYGLD</sequence>
<proteinExistence type="inferred from homology"/>
<evidence type="ECO:0000256" key="9">
    <source>
        <dbReference type="ARBA" id="ARBA00022895"/>
    </source>
</evidence>
<evidence type="ECO:0000256" key="5">
    <source>
        <dbReference type="ARBA" id="ARBA00022679"/>
    </source>
</evidence>
<dbReference type="Proteomes" id="UP000288805">
    <property type="component" value="Unassembled WGS sequence"/>
</dbReference>
<comment type="caution">
    <text evidence="15">The sequence shown here is derived from an EMBL/GenBank/DDBJ whole genome shotgun (WGS) entry which is preliminary data.</text>
</comment>
<keyword evidence="8 13" id="KW-0460">Magnesium</keyword>
<evidence type="ECO:0000256" key="8">
    <source>
        <dbReference type="ARBA" id="ARBA00022842"/>
    </source>
</evidence>
<dbReference type="GO" id="GO:0000723">
    <property type="term" value="P:telomere maintenance"/>
    <property type="evidence" value="ECO:0007669"/>
    <property type="project" value="InterPro"/>
</dbReference>
<evidence type="ECO:0000256" key="2">
    <source>
        <dbReference type="ARBA" id="ARBA00012493"/>
    </source>
</evidence>
<keyword evidence="11 13" id="KW-0539">Nucleus</keyword>
<gene>
    <name evidence="15" type="primary">TERT_0</name>
    <name evidence="15" type="ORF">CK203_023239</name>
</gene>
<evidence type="ECO:0000256" key="1">
    <source>
        <dbReference type="ARBA" id="ARBA00008001"/>
    </source>
</evidence>